<dbReference type="InterPro" id="IPR012093">
    <property type="entry name" value="Pirin"/>
</dbReference>
<evidence type="ECO:0000256" key="1">
    <source>
        <dbReference type="ARBA" id="ARBA00008416"/>
    </source>
</evidence>
<evidence type="ECO:0000259" key="5">
    <source>
        <dbReference type="Pfam" id="PF05726"/>
    </source>
</evidence>
<accession>A0A840RNM1</accession>
<dbReference type="Proteomes" id="UP000543030">
    <property type="component" value="Unassembled WGS sequence"/>
</dbReference>
<dbReference type="CDD" id="cd02909">
    <property type="entry name" value="cupin_pirin_N"/>
    <property type="match status" value="1"/>
</dbReference>
<evidence type="ECO:0000313" key="7">
    <source>
        <dbReference type="Proteomes" id="UP000543030"/>
    </source>
</evidence>
<dbReference type="PANTHER" id="PTHR13903:SF8">
    <property type="entry name" value="PIRIN"/>
    <property type="match status" value="1"/>
</dbReference>
<evidence type="ECO:0000256" key="2">
    <source>
        <dbReference type="PIRSR" id="PIRSR006232-1"/>
    </source>
</evidence>
<dbReference type="PIRSF" id="PIRSF006232">
    <property type="entry name" value="Pirin"/>
    <property type="match status" value="1"/>
</dbReference>
<name>A0A840RNM1_9NEIS</name>
<feature type="binding site" evidence="2">
    <location>
        <position position="56"/>
    </location>
    <ligand>
        <name>Fe cation</name>
        <dbReference type="ChEBI" id="CHEBI:24875"/>
    </ligand>
</feature>
<proteinExistence type="inferred from homology"/>
<dbReference type="Pfam" id="PF02678">
    <property type="entry name" value="Pirin"/>
    <property type="match status" value="1"/>
</dbReference>
<evidence type="ECO:0008006" key="8">
    <source>
        <dbReference type="Google" id="ProtNLM"/>
    </source>
</evidence>
<sequence length="292" mass="31447">MSELIHITGRAETVGGLPISRLLPAVQRRAVGPFVFVDHIGPAELAPGQGLDVPPHPHIGLATVTYLFDGIQLHRDTLGNEVLIEPGDINLMTAGRGIAHAERTPANARNGGKLHGVQTWIALPRPLEQCSPHFEHYPDTDLPRIARPGVDIHLLIGQLFGHISPVAVESPTIYAVIDLAPGASITVPADYAERALMLIHGEAHADNSVLAVNELVLLPETGDTPLTATTASRIMLLGGAPLDGPRTLWWNFVASDRELIEAAKVAWQEDRFGQIPNETERLPLPVKRATAD</sequence>
<feature type="domain" description="Pirin N-terminal" evidence="4">
    <location>
        <begin position="24"/>
        <end position="121"/>
    </location>
</feature>
<dbReference type="SUPFAM" id="SSF51182">
    <property type="entry name" value="RmlC-like cupins"/>
    <property type="match status" value="1"/>
</dbReference>
<dbReference type="PANTHER" id="PTHR13903">
    <property type="entry name" value="PIRIN-RELATED"/>
    <property type="match status" value="1"/>
</dbReference>
<dbReference type="GO" id="GO:0046872">
    <property type="term" value="F:metal ion binding"/>
    <property type="evidence" value="ECO:0007669"/>
    <property type="project" value="UniProtKB-KW"/>
</dbReference>
<comment type="similarity">
    <text evidence="1 3">Belongs to the pirin family.</text>
</comment>
<gene>
    <name evidence="6" type="ORF">HNQ50_004421</name>
</gene>
<dbReference type="AlphaFoldDB" id="A0A840RNM1"/>
<organism evidence="6 7">
    <name type="scientific">Silvimonas terrae</name>
    <dbReference type="NCBI Taxonomy" id="300266"/>
    <lineage>
        <taxon>Bacteria</taxon>
        <taxon>Pseudomonadati</taxon>
        <taxon>Pseudomonadota</taxon>
        <taxon>Betaproteobacteria</taxon>
        <taxon>Neisseriales</taxon>
        <taxon>Chitinibacteraceae</taxon>
        <taxon>Silvimonas</taxon>
    </lineage>
</organism>
<feature type="binding site" evidence="2">
    <location>
        <position position="100"/>
    </location>
    <ligand>
        <name>Fe cation</name>
        <dbReference type="ChEBI" id="CHEBI:24875"/>
    </ligand>
</feature>
<dbReference type="Gene3D" id="2.60.120.10">
    <property type="entry name" value="Jelly Rolls"/>
    <property type="match status" value="2"/>
</dbReference>
<dbReference type="RefSeq" id="WP_184103560.1">
    <property type="nucleotide sequence ID" value="NZ_JACHHN010000013.1"/>
</dbReference>
<comment type="caution">
    <text evidence="6">The sequence shown here is derived from an EMBL/GenBank/DDBJ whole genome shotgun (WGS) entry which is preliminary data.</text>
</comment>
<keyword evidence="7" id="KW-1185">Reference proteome</keyword>
<feature type="binding site" evidence="2">
    <location>
        <position position="58"/>
    </location>
    <ligand>
        <name>Fe cation</name>
        <dbReference type="ChEBI" id="CHEBI:24875"/>
    </ligand>
</feature>
<feature type="domain" description="Pirin C-terminal" evidence="5">
    <location>
        <begin position="174"/>
        <end position="273"/>
    </location>
</feature>
<protein>
    <recommendedName>
        <fullName evidence="8">Pirin</fullName>
    </recommendedName>
</protein>
<feature type="binding site" evidence="2">
    <location>
        <position position="102"/>
    </location>
    <ligand>
        <name>Fe cation</name>
        <dbReference type="ChEBI" id="CHEBI:24875"/>
    </ligand>
</feature>
<evidence type="ECO:0000313" key="6">
    <source>
        <dbReference type="EMBL" id="MBB5193661.1"/>
    </source>
</evidence>
<dbReference type="Pfam" id="PF05726">
    <property type="entry name" value="Pirin_C"/>
    <property type="match status" value="1"/>
</dbReference>
<keyword evidence="2" id="KW-0408">Iron</keyword>
<keyword evidence="2" id="KW-0479">Metal-binding</keyword>
<comment type="cofactor">
    <cofactor evidence="2">
        <name>Fe cation</name>
        <dbReference type="ChEBI" id="CHEBI:24875"/>
    </cofactor>
    <text evidence="2">Binds 1 Fe cation per subunit.</text>
</comment>
<reference evidence="6 7" key="1">
    <citation type="submission" date="2020-08" db="EMBL/GenBank/DDBJ databases">
        <title>Genomic Encyclopedia of Type Strains, Phase IV (KMG-IV): sequencing the most valuable type-strain genomes for metagenomic binning, comparative biology and taxonomic classification.</title>
        <authorList>
            <person name="Goeker M."/>
        </authorList>
    </citation>
    <scope>NUCLEOTIDE SEQUENCE [LARGE SCALE GENOMIC DNA]</scope>
    <source>
        <strain evidence="6 7">DSM 18233</strain>
    </source>
</reference>
<evidence type="ECO:0000256" key="3">
    <source>
        <dbReference type="RuleBase" id="RU003457"/>
    </source>
</evidence>
<dbReference type="InterPro" id="IPR011051">
    <property type="entry name" value="RmlC_Cupin_sf"/>
</dbReference>
<dbReference type="EMBL" id="JACHHN010000013">
    <property type="protein sequence ID" value="MBB5193661.1"/>
    <property type="molecule type" value="Genomic_DNA"/>
</dbReference>
<dbReference type="InterPro" id="IPR014710">
    <property type="entry name" value="RmlC-like_jellyroll"/>
</dbReference>
<dbReference type="InterPro" id="IPR008778">
    <property type="entry name" value="Pirin_C_dom"/>
</dbReference>
<evidence type="ECO:0000259" key="4">
    <source>
        <dbReference type="Pfam" id="PF02678"/>
    </source>
</evidence>
<dbReference type="InterPro" id="IPR003829">
    <property type="entry name" value="Pirin_N_dom"/>
</dbReference>